<gene>
    <name evidence="2" type="ORF">G7Y89_g5153</name>
</gene>
<evidence type="ECO:0000259" key="1">
    <source>
        <dbReference type="PROSITE" id="PS51384"/>
    </source>
</evidence>
<organism evidence="2 3">
    <name type="scientific">Cudoniella acicularis</name>
    <dbReference type="NCBI Taxonomy" id="354080"/>
    <lineage>
        <taxon>Eukaryota</taxon>
        <taxon>Fungi</taxon>
        <taxon>Dikarya</taxon>
        <taxon>Ascomycota</taxon>
        <taxon>Pezizomycotina</taxon>
        <taxon>Leotiomycetes</taxon>
        <taxon>Helotiales</taxon>
        <taxon>Tricladiaceae</taxon>
        <taxon>Cudoniella</taxon>
    </lineage>
</organism>
<dbReference type="OrthoDB" id="436496at2759"/>
<protein>
    <recommendedName>
        <fullName evidence="1">FAD-binding FR-type domain-containing protein</fullName>
    </recommendedName>
</protein>
<dbReference type="Proteomes" id="UP000566819">
    <property type="component" value="Unassembled WGS sequence"/>
</dbReference>
<dbReference type="GO" id="GO:0016491">
    <property type="term" value="F:oxidoreductase activity"/>
    <property type="evidence" value="ECO:0007669"/>
    <property type="project" value="InterPro"/>
</dbReference>
<dbReference type="PANTHER" id="PTHR42815">
    <property type="entry name" value="FAD-BINDING, PUTATIVE (AFU_ORTHOLOGUE AFUA_6G07600)-RELATED"/>
    <property type="match status" value="1"/>
</dbReference>
<evidence type="ECO:0000313" key="2">
    <source>
        <dbReference type="EMBL" id="KAF4632970.1"/>
    </source>
</evidence>
<comment type="caution">
    <text evidence="2">The sequence shown here is derived from an EMBL/GenBank/DDBJ whole genome shotgun (WGS) entry which is preliminary data.</text>
</comment>
<keyword evidence="3" id="KW-1185">Reference proteome</keyword>
<proteinExistence type="predicted"/>
<dbReference type="InterPro" id="IPR039261">
    <property type="entry name" value="FNR_nucleotide-bd"/>
</dbReference>
<feature type="domain" description="FAD-binding FR-type" evidence="1">
    <location>
        <begin position="1"/>
        <end position="110"/>
    </location>
</feature>
<reference evidence="2 3" key="1">
    <citation type="submission" date="2020-03" db="EMBL/GenBank/DDBJ databases">
        <title>Draft Genome Sequence of Cudoniella acicularis.</title>
        <authorList>
            <person name="Buettner E."/>
            <person name="Kellner H."/>
        </authorList>
    </citation>
    <scope>NUCLEOTIDE SEQUENCE [LARGE SCALE GENOMIC DNA]</scope>
    <source>
        <strain evidence="2 3">DSM 108380</strain>
    </source>
</reference>
<evidence type="ECO:0000313" key="3">
    <source>
        <dbReference type="Proteomes" id="UP000566819"/>
    </source>
</evidence>
<dbReference type="SUPFAM" id="SSF52343">
    <property type="entry name" value="Ferredoxin reductase-like, C-terminal NADP-linked domain"/>
    <property type="match status" value="1"/>
</dbReference>
<dbReference type="Gene3D" id="3.40.50.80">
    <property type="entry name" value="Nucleotide-binding domain of ferredoxin-NADP reductase (FNR) module"/>
    <property type="match status" value="1"/>
</dbReference>
<dbReference type="InterPro" id="IPR017938">
    <property type="entry name" value="Riboflavin_synthase-like_b-brl"/>
</dbReference>
<dbReference type="AlphaFoldDB" id="A0A8H4W5Z7"/>
<dbReference type="EMBL" id="JAAMPI010000301">
    <property type="protein sequence ID" value="KAF4632970.1"/>
    <property type="molecule type" value="Genomic_DNA"/>
</dbReference>
<sequence>MTPTIGRFRFHIADPKKASQWKPGQHVALSFQDELDIGYSHMRDDDPKSLNDDFLRTFTVSSRQNDSDSHDQFEITIRKVGVVTDFLFRHNPRAELEVPLQGFGGEFFVEQADGESVSFVAGGVGITPLLAQASDLDLSRLKLYWTNRVEDLALVNDTFENIPGLSERSYLFVTGKIDEESNEWKKLKSSSARLQERRMSKEDVENDPASKWYLCTGTSFRNSLLEWLNGKPTVYEDFNY</sequence>
<accession>A0A8H4W5Z7</accession>
<dbReference type="Gene3D" id="2.40.30.10">
    <property type="entry name" value="Translation factors"/>
    <property type="match status" value="1"/>
</dbReference>
<dbReference type="PROSITE" id="PS51384">
    <property type="entry name" value="FAD_FR"/>
    <property type="match status" value="1"/>
</dbReference>
<dbReference type="InterPro" id="IPR017927">
    <property type="entry name" value="FAD-bd_FR_type"/>
</dbReference>
<dbReference type="PANTHER" id="PTHR42815:SF2">
    <property type="entry name" value="FAD-BINDING, PUTATIVE (AFU_ORTHOLOGUE AFUA_6G07600)-RELATED"/>
    <property type="match status" value="1"/>
</dbReference>
<dbReference type="SUPFAM" id="SSF63380">
    <property type="entry name" value="Riboflavin synthase domain-like"/>
    <property type="match status" value="1"/>
</dbReference>
<name>A0A8H4W5Z7_9HELO</name>